<evidence type="ECO:0000313" key="9">
    <source>
        <dbReference type="Proteomes" id="UP000001369"/>
    </source>
</evidence>
<evidence type="ECO:0000256" key="3">
    <source>
        <dbReference type="ARBA" id="ARBA00022692"/>
    </source>
</evidence>
<evidence type="ECO:0000256" key="6">
    <source>
        <dbReference type="SAM" id="Phobius"/>
    </source>
</evidence>
<dbReference type="Pfam" id="PF11563">
    <property type="entry name" value="Protoglobin"/>
    <property type="match status" value="1"/>
</dbReference>
<evidence type="ECO:0000256" key="1">
    <source>
        <dbReference type="ARBA" id="ARBA00004651"/>
    </source>
</evidence>
<dbReference type="GO" id="GO:0019825">
    <property type="term" value="F:oxygen binding"/>
    <property type="evidence" value="ECO:0007669"/>
    <property type="project" value="InterPro"/>
</dbReference>
<dbReference type="HOGENOM" id="CLU_080697_0_0_0"/>
<dbReference type="Proteomes" id="UP000001369">
    <property type="component" value="Chromosome"/>
</dbReference>
<evidence type="ECO:0000256" key="5">
    <source>
        <dbReference type="ARBA" id="ARBA00023136"/>
    </source>
</evidence>
<dbReference type="SUPFAM" id="SSF46458">
    <property type="entry name" value="Globin-like"/>
    <property type="match status" value="1"/>
</dbReference>
<evidence type="ECO:0000313" key="8">
    <source>
        <dbReference type="EMBL" id="ACN98408.1"/>
    </source>
</evidence>
<dbReference type="InterPro" id="IPR020948">
    <property type="entry name" value="P_starv_induced_PsiE-like"/>
</dbReference>
<feature type="transmembrane region" description="Helical" evidence="6">
    <location>
        <begin position="279"/>
        <end position="297"/>
    </location>
</feature>
<dbReference type="GO" id="GO:0005886">
    <property type="term" value="C:plasma membrane"/>
    <property type="evidence" value="ECO:0007669"/>
    <property type="project" value="UniProtKB-SubCell"/>
</dbReference>
<organism evidence="8 9">
    <name type="scientific">Sulfurihydrogenibium azorense (strain DSM 15241 / OCM 825 / Az-Fu1)</name>
    <dbReference type="NCBI Taxonomy" id="204536"/>
    <lineage>
        <taxon>Bacteria</taxon>
        <taxon>Pseudomonadati</taxon>
        <taxon>Aquificota</taxon>
        <taxon>Aquificia</taxon>
        <taxon>Aquificales</taxon>
        <taxon>Hydrogenothermaceae</taxon>
        <taxon>Sulfurihydrogenibium</taxon>
    </lineage>
</organism>
<feature type="transmembrane region" description="Helical" evidence="6">
    <location>
        <begin position="182"/>
        <end position="204"/>
    </location>
</feature>
<keyword evidence="9" id="KW-1185">Reference proteome</keyword>
<dbReference type="CDD" id="cd14761">
    <property type="entry name" value="GS_GsGCS-like"/>
    <property type="match status" value="1"/>
</dbReference>
<evidence type="ECO:0000256" key="4">
    <source>
        <dbReference type="ARBA" id="ARBA00022989"/>
    </source>
</evidence>
<dbReference type="KEGG" id="saf:SULAZ_0685"/>
<proteinExistence type="predicted"/>
<feature type="domain" description="Globin-sensor" evidence="7">
    <location>
        <begin position="4"/>
        <end position="155"/>
    </location>
</feature>
<evidence type="ECO:0000256" key="2">
    <source>
        <dbReference type="ARBA" id="ARBA00022475"/>
    </source>
</evidence>
<feature type="transmembrane region" description="Helical" evidence="6">
    <location>
        <begin position="246"/>
        <end position="267"/>
    </location>
</feature>
<dbReference type="STRING" id="204536.SULAZ_0685"/>
<gene>
    <name evidence="8" type="ordered locus">SULAZ_0685</name>
</gene>
<dbReference type="OrthoDB" id="9774793at2"/>
<dbReference type="Pfam" id="PF06146">
    <property type="entry name" value="PsiE"/>
    <property type="match status" value="1"/>
</dbReference>
<keyword evidence="4 6" id="KW-1133">Transmembrane helix</keyword>
<dbReference type="InterPro" id="IPR044398">
    <property type="entry name" value="Globin-sensor_dom"/>
</dbReference>
<dbReference type="eggNOG" id="COG3431">
    <property type="taxonomic scope" value="Bacteria"/>
</dbReference>
<keyword evidence="2" id="KW-1003">Cell membrane</keyword>
<dbReference type="EMBL" id="CP001229">
    <property type="protein sequence ID" value="ACN98408.1"/>
    <property type="molecule type" value="Genomic_DNA"/>
</dbReference>
<feature type="transmembrane region" description="Helical" evidence="6">
    <location>
        <begin position="216"/>
        <end position="234"/>
    </location>
</feature>
<reference evidence="8 9" key="1">
    <citation type="journal article" date="2009" name="J. Bacteriol.">
        <title>Complete and draft genome sequences of six members of the Aquificales.</title>
        <authorList>
            <person name="Reysenbach A.L."/>
            <person name="Hamamura N."/>
            <person name="Podar M."/>
            <person name="Griffiths E."/>
            <person name="Ferreira S."/>
            <person name="Hochstein R."/>
            <person name="Heidelberg J."/>
            <person name="Johnson J."/>
            <person name="Mead D."/>
            <person name="Pohorille A."/>
            <person name="Sarmiento M."/>
            <person name="Schweighofer K."/>
            <person name="Seshadri R."/>
            <person name="Voytek M.A."/>
        </authorList>
    </citation>
    <scope>NUCLEOTIDE SEQUENCE [LARGE SCALE GENOMIC DNA]</scope>
    <source>
        <strain evidence="9">Az-Fu1 / DSM 15241 / OCM 825</strain>
    </source>
</reference>
<name>C1DU83_SULAA</name>
<dbReference type="AlphaFoldDB" id="C1DU83"/>
<dbReference type="GO" id="GO:0020037">
    <property type="term" value="F:heme binding"/>
    <property type="evidence" value="ECO:0007669"/>
    <property type="project" value="InterPro"/>
</dbReference>
<keyword evidence="5 6" id="KW-0472">Membrane</keyword>
<evidence type="ECO:0000259" key="7">
    <source>
        <dbReference type="Pfam" id="PF11563"/>
    </source>
</evidence>
<keyword evidence="3 6" id="KW-0812">Transmembrane</keyword>
<dbReference type="InterPro" id="IPR012292">
    <property type="entry name" value="Globin/Proto"/>
</dbReference>
<dbReference type="Gene3D" id="1.10.490.10">
    <property type="entry name" value="Globins"/>
    <property type="match status" value="1"/>
</dbReference>
<comment type="subcellular location">
    <subcellularLocation>
        <location evidence="1">Cell membrane</location>
        <topology evidence="1">Multi-pass membrane protein</topology>
    </subcellularLocation>
</comment>
<protein>
    <recommendedName>
        <fullName evidence="7">Globin-sensor domain-containing protein</fullName>
    </recommendedName>
</protein>
<dbReference type="RefSeq" id="WP_012673733.1">
    <property type="nucleotide sequence ID" value="NC_012438.1"/>
</dbReference>
<dbReference type="InterPro" id="IPR009050">
    <property type="entry name" value="Globin-like_sf"/>
</dbReference>
<sequence length="303" mass="35395">MIEEFSQIKKDFQFTEEDVRNIVKLKPIFERYVDDFIEKFYDFILRFPQAKNFLKNEEVIKRHREKVKKWFLDLFSGNYDLEYFLKLRKIGETHVKIGLPTHYVNASMNFIRRYIIDVIDKEVEDRKERNAYVASVGKLLDINLDILTVSYREEELSKYAEMTKMEKKIYGFAKKFSDVIDLFILIALVIVALSVFFLFGYDLYKLTFNIVELEEGILAILGSLLILWAVGELMTEELRHLKGGRFAITVFVGIALAAIIRKLFIASLGSDSEKKAIDLLSYSAVILSLGVVFWLISKRESKE</sequence>
<accession>C1DU83</accession>